<dbReference type="EMBL" id="AP027735">
    <property type="protein sequence ID" value="BDZ59557.1"/>
    <property type="molecule type" value="Genomic_DNA"/>
</dbReference>
<proteinExistence type="predicted"/>
<organism evidence="1">
    <name type="scientific">Barrientosiimonas endolithica</name>
    <dbReference type="NCBI Taxonomy" id="1535208"/>
    <lineage>
        <taxon>Bacteria</taxon>
        <taxon>Bacillati</taxon>
        <taxon>Actinomycetota</taxon>
        <taxon>Actinomycetes</taxon>
        <taxon>Micrococcales</taxon>
        <taxon>Dermacoccaceae</taxon>
        <taxon>Barrientosiimonas</taxon>
    </lineage>
</organism>
<accession>A0ABN6YQB7</accession>
<protein>
    <submittedName>
        <fullName evidence="1">Uncharacterized protein</fullName>
    </submittedName>
</protein>
<name>A0ABN6YQB7_9MICO</name>
<reference evidence="1" key="1">
    <citation type="journal article" date="2014" name="Int. J. Syst. Evol. Microbiol.">
        <title>Complete genome of a new Firmicutes species belonging to the dominant human colonic microbiota ('Ruminococcus bicirculans') reveals two chromosomes and a selective capacity to utilize plant glucans.</title>
        <authorList>
            <consortium name="NISC Comparative Sequencing Program"/>
            <person name="Wegmann U."/>
            <person name="Louis P."/>
            <person name="Goesmann A."/>
            <person name="Henrissat B."/>
            <person name="Duncan S.H."/>
            <person name="Flint H.J."/>
        </authorList>
    </citation>
    <scope>NUCLEOTIDE SEQUENCE</scope>
    <source>
        <strain evidence="1">NBRC 110608</strain>
    </source>
</reference>
<reference evidence="1" key="2">
    <citation type="submission" date="2023-02" db="EMBL/GenBank/DDBJ databases">
        <authorList>
            <person name="Sun Q."/>
            <person name="Mori K."/>
        </authorList>
    </citation>
    <scope>NUCLEOTIDE SEQUENCE</scope>
    <source>
        <strain evidence="1">NBRC 110608</strain>
    </source>
</reference>
<gene>
    <name evidence="1" type="ORF">GCM10025872_32140</name>
</gene>
<evidence type="ECO:0000313" key="1">
    <source>
        <dbReference type="EMBL" id="BDZ59557.1"/>
    </source>
</evidence>
<sequence>MTALVSFIGALLGAGVPSYFVWRGQRQSGRVEWRTRLDRAIDLITAPQENVRQIGDTGRRRRAT</sequence>